<dbReference type="Proteomes" id="UP000501063">
    <property type="component" value="Chromosome"/>
</dbReference>
<proteinExistence type="predicted"/>
<dbReference type="KEGG" id="pnt:G5B91_14190"/>
<reference evidence="1 2" key="1">
    <citation type="submission" date="2020-02" db="EMBL/GenBank/DDBJ databases">
        <title>Integrative conjugative elements (ICEs) and plasmids drive adaptation of Pseudomonas nitroreducens strain HBP1 to wastewater environment.</title>
        <authorList>
            <person name="Sentchilo V."/>
            <person name="Carraro N."/>
            <person name="Bertelli C."/>
            <person name="van der Meer J.R."/>
        </authorList>
    </citation>
    <scope>NUCLEOTIDE SEQUENCE [LARGE SCALE GENOMIC DNA]</scope>
    <source>
        <strain evidence="1 2">HBP1</strain>
    </source>
</reference>
<dbReference type="RefSeq" id="WP_024762324.1">
    <property type="nucleotide sequence ID" value="NZ_CP049140.1"/>
</dbReference>
<name>A0A6G6IW40_PSENT</name>
<evidence type="ECO:0000313" key="1">
    <source>
        <dbReference type="EMBL" id="QIE87355.1"/>
    </source>
</evidence>
<dbReference type="AlphaFoldDB" id="A0A6G6IW40"/>
<gene>
    <name evidence="1" type="ORF">G5B91_14190</name>
</gene>
<evidence type="ECO:0000313" key="2">
    <source>
        <dbReference type="Proteomes" id="UP000501063"/>
    </source>
</evidence>
<dbReference type="EMBL" id="CP049140">
    <property type="protein sequence ID" value="QIE87355.1"/>
    <property type="molecule type" value="Genomic_DNA"/>
</dbReference>
<sequence length="161" mass="17994">MRRRNWKAIQPTSLRHALELCKDHARETRNMGVERIAERMGLPDHAVLYKWLSNGRMPALLIPGYENACGINLVSRWLAAAGGKLLIDIPTGRTCTSDDLHQLQTEVNAAIGALLEFHSRKRDAQQTLAAIRTAMEGLGWHHSNVAQHDHPQLDLGGTHDE</sequence>
<organism evidence="1 2">
    <name type="scientific">Pseudomonas nitroreducens</name>
    <dbReference type="NCBI Taxonomy" id="46680"/>
    <lineage>
        <taxon>Bacteria</taxon>
        <taxon>Pseudomonadati</taxon>
        <taxon>Pseudomonadota</taxon>
        <taxon>Gammaproteobacteria</taxon>
        <taxon>Pseudomonadales</taxon>
        <taxon>Pseudomonadaceae</taxon>
        <taxon>Pseudomonas</taxon>
    </lineage>
</organism>
<accession>A0A6G6IW40</accession>
<protein>
    <submittedName>
        <fullName evidence="1">Uncharacterized protein</fullName>
    </submittedName>
</protein>